<dbReference type="Proteomes" id="UP000499080">
    <property type="component" value="Unassembled WGS sequence"/>
</dbReference>
<sequence length="98" mass="10693">MNIEVQVTTIREDSKSTSGYPTETCTLCAETPSMAPTTAQLFLPVFAFLLLAESRNSYVEVGGMTFPINIYYMHHTEANLGGCYGAAAPHPPELSQNF</sequence>
<name>A0A4Y2H7F0_ARAVE</name>
<reference evidence="1 2" key="1">
    <citation type="journal article" date="2019" name="Sci. Rep.">
        <title>Orb-weaving spider Araneus ventricosus genome elucidates the spidroin gene catalogue.</title>
        <authorList>
            <person name="Kono N."/>
            <person name="Nakamura H."/>
            <person name="Ohtoshi R."/>
            <person name="Moran D.A.P."/>
            <person name="Shinohara A."/>
            <person name="Yoshida Y."/>
            <person name="Fujiwara M."/>
            <person name="Mori M."/>
            <person name="Tomita M."/>
            <person name="Arakawa K."/>
        </authorList>
    </citation>
    <scope>NUCLEOTIDE SEQUENCE [LARGE SCALE GENOMIC DNA]</scope>
</reference>
<dbReference type="AlphaFoldDB" id="A0A4Y2H7F0"/>
<keyword evidence="2" id="KW-1185">Reference proteome</keyword>
<comment type="caution">
    <text evidence="1">The sequence shown here is derived from an EMBL/GenBank/DDBJ whole genome shotgun (WGS) entry which is preliminary data.</text>
</comment>
<accession>A0A4Y2H7F0</accession>
<evidence type="ECO:0000313" key="2">
    <source>
        <dbReference type="Proteomes" id="UP000499080"/>
    </source>
</evidence>
<protein>
    <submittedName>
        <fullName evidence="1">Uncharacterized protein</fullName>
    </submittedName>
</protein>
<dbReference type="EMBL" id="BGPR01001773">
    <property type="protein sequence ID" value="GBM61573.1"/>
    <property type="molecule type" value="Genomic_DNA"/>
</dbReference>
<evidence type="ECO:0000313" key="1">
    <source>
        <dbReference type="EMBL" id="GBM61573.1"/>
    </source>
</evidence>
<organism evidence="1 2">
    <name type="scientific">Araneus ventricosus</name>
    <name type="common">Orbweaver spider</name>
    <name type="synonym">Epeira ventricosa</name>
    <dbReference type="NCBI Taxonomy" id="182803"/>
    <lineage>
        <taxon>Eukaryota</taxon>
        <taxon>Metazoa</taxon>
        <taxon>Ecdysozoa</taxon>
        <taxon>Arthropoda</taxon>
        <taxon>Chelicerata</taxon>
        <taxon>Arachnida</taxon>
        <taxon>Araneae</taxon>
        <taxon>Araneomorphae</taxon>
        <taxon>Entelegynae</taxon>
        <taxon>Araneoidea</taxon>
        <taxon>Araneidae</taxon>
        <taxon>Araneus</taxon>
    </lineage>
</organism>
<proteinExistence type="predicted"/>
<gene>
    <name evidence="1" type="ORF">AVEN_96167_1</name>
</gene>